<organism evidence="1 2">
    <name type="scientific">Deinococcus xianganensis</name>
    <dbReference type="NCBI Taxonomy" id="1507289"/>
    <lineage>
        <taxon>Bacteria</taxon>
        <taxon>Thermotogati</taxon>
        <taxon>Deinococcota</taxon>
        <taxon>Deinococci</taxon>
        <taxon>Deinococcales</taxon>
        <taxon>Deinococcaceae</taxon>
        <taxon>Deinococcus</taxon>
    </lineage>
</organism>
<evidence type="ECO:0000313" key="2">
    <source>
        <dbReference type="Proteomes" id="UP000430519"/>
    </source>
</evidence>
<dbReference type="RefSeq" id="WP_237427141.1">
    <property type="nucleotide sequence ID" value="NZ_WVHK01000014.1"/>
</dbReference>
<keyword evidence="2" id="KW-1185">Reference proteome</keyword>
<sequence>MGVNIICVVERRMPTGEWERAEHHVEASDYELALAEDPLHPPLESGHLVRDSLSIGRNKWLESIHISYGHTRGMPSDASQETVNHLNYWCDGSVGTSWLSLKEILLFQWEFFSRQELSLQDWHQLREYLESIGTCAEVRLIYGWNV</sequence>
<dbReference type="EMBL" id="WVHK01000014">
    <property type="protein sequence ID" value="MXV19157.1"/>
    <property type="molecule type" value="Genomic_DNA"/>
</dbReference>
<proteinExistence type="predicted"/>
<reference evidence="1 2" key="1">
    <citation type="submission" date="2019-11" db="EMBL/GenBank/DDBJ databases">
        <title>Genome sequence of Deinococcus xianganensis Y35, AI-2 producing algicidal bacterium, isolated from lake water.</title>
        <authorList>
            <person name="Li Y."/>
        </authorList>
    </citation>
    <scope>NUCLEOTIDE SEQUENCE [LARGE SCALE GENOMIC DNA]</scope>
    <source>
        <strain evidence="1 2">Y35</strain>
    </source>
</reference>
<dbReference type="Proteomes" id="UP000430519">
    <property type="component" value="Unassembled WGS sequence"/>
</dbReference>
<evidence type="ECO:0000313" key="1">
    <source>
        <dbReference type="EMBL" id="MXV19157.1"/>
    </source>
</evidence>
<name>A0A6I4YJG4_9DEIO</name>
<accession>A0A6I4YJG4</accession>
<protein>
    <submittedName>
        <fullName evidence="1">Uncharacterized protein</fullName>
    </submittedName>
</protein>
<gene>
    <name evidence="1" type="ORF">GLX28_05845</name>
</gene>
<dbReference type="AlphaFoldDB" id="A0A6I4YJG4"/>
<comment type="caution">
    <text evidence="1">The sequence shown here is derived from an EMBL/GenBank/DDBJ whole genome shotgun (WGS) entry which is preliminary data.</text>
</comment>